<sequence>MARECHQLATEEFDRLFDSVCNWGRWGPDDERGTLNYVTGDHIRKAAALVRSGRTVSLSLPINKVAGPDNPRPPAHYMVNTYDPSDTSGQQFATDYLAAEFHGDCSTHIDALCHVAYKGRIYNGKPLSSVTSGGARIQDIAAFAHGVVGKG</sequence>
<dbReference type="GO" id="GO:0019441">
    <property type="term" value="P:L-tryptophan catabolic process to kynurenine"/>
    <property type="evidence" value="ECO:0007669"/>
    <property type="project" value="InterPro"/>
</dbReference>
<dbReference type="PANTHER" id="PTHR34861:SF10">
    <property type="entry name" value="CYCLASE"/>
    <property type="match status" value="1"/>
</dbReference>
<dbReference type="AlphaFoldDB" id="X1I1N8"/>
<evidence type="ECO:0000313" key="1">
    <source>
        <dbReference type="EMBL" id="GAH75632.1"/>
    </source>
</evidence>
<proteinExistence type="predicted"/>
<dbReference type="EMBL" id="BARU01027635">
    <property type="protein sequence ID" value="GAH75632.1"/>
    <property type="molecule type" value="Genomic_DNA"/>
</dbReference>
<accession>X1I1N8</accession>
<reference evidence="1" key="1">
    <citation type="journal article" date="2014" name="Front. Microbiol.">
        <title>High frequency of phylogenetically diverse reductive dehalogenase-homologous genes in deep subseafloor sedimentary metagenomes.</title>
        <authorList>
            <person name="Kawai M."/>
            <person name="Futagami T."/>
            <person name="Toyoda A."/>
            <person name="Takaki Y."/>
            <person name="Nishi S."/>
            <person name="Hori S."/>
            <person name="Arai W."/>
            <person name="Tsubouchi T."/>
            <person name="Morono Y."/>
            <person name="Uchiyama I."/>
            <person name="Ito T."/>
            <person name="Fujiyama A."/>
            <person name="Inagaki F."/>
            <person name="Takami H."/>
        </authorList>
    </citation>
    <scope>NUCLEOTIDE SEQUENCE</scope>
    <source>
        <strain evidence="1">Expedition CK06-06</strain>
    </source>
</reference>
<name>X1I1N8_9ZZZZ</name>
<organism evidence="1">
    <name type="scientific">marine sediment metagenome</name>
    <dbReference type="NCBI Taxonomy" id="412755"/>
    <lineage>
        <taxon>unclassified sequences</taxon>
        <taxon>metagenomes</taxon>
        <taxon>ecological metagenomes</taxon>
    </lineage>
</organism>
<comment type="caution">
    <text evidence="1">The sequence shown here is derived from an EMBL/GenBank/DDBJ whole genome shotgun (WGS) entry which is preliminary data.</text>
</comment>
<protein>
    <recommendedName>
        <fullName evidence="2">Cyclase family protein</fullName>
    </recommendedName>
</protein>
<dbReference type="PANTHER" id="PTHR34861">
    <property type="match status" value="1"/>
</dbReference>
<gene>
    <name evidence="1" type="ORF">S03H2_44221</name>
</gene>
<dbReference type="Gene3D" id="3.50.30.50">
    <property type="entry name" value="Putative cyclase"/>
    <property type="match status" value="1"/>
</dbReference>
<feature type="non-terminal residue" evidence="1">
    <location>
        <position position="151"/>
    </location>
</feature>
<dbReference type="GO" id="GO:0004061">
    <property type="term" value="F:arylformamidase activity"/>
    <property type="evidence" value="ECO:0007669"/>
    <property type="project" value="InterPro"/>
</dbReference>
<evidence type="ECO:0008006" key="2">
    <source>
        <dbReference type="Google" id="ProtNLM"/>
    </source>
</evidence>
<dbReference type="SUPFAM" id="SSF102198">
    <property type="entry name" value="Putative cyclase"/>
    <property type="match status" value="1"/>
</dbReference>
<dbReference type="InterPro" id="IPR037175">
    <property type="entry name" value="KFase_sf"/>
</dbReference>